<dbReference type="OrthoDB" id="14612at2759"/>
<feature type="region of interest" description="Disordered" evidence="15">
    <location>
        <begin position="1"/>
        <end position="21"/>
    </location>
</feature>
<keyword evidence="8" id="KW-0443">Lipid metabolism</keyword>
<feature type="domain" description="CoA carboxyltransferase C-terminal" evidence="20">
    <location>
        <begin position="1865"/>
        <end position="2179"/>
    </location>
</feature>
<dbReference type="GeneID" id="27349680"/>
<evidence type="ECO:0000313" key="22">
    <source>
        <dbReference type="Proteomes" id="UP000054466"/>
    </source>
</evidence>
<dbReference type="Pfam" id="PF00289">
    <property type="entry name" value="Biotin_carb_N"/>
    <property type="match status" value="1"/>
</dbReference>
<dbReference type="InterPro" id="IPR011053">
    <property type="entry name" value="Single_hybrid_motif"/>
</dbReference>
<dbReference type="FunFam" id="3.30.470.20:FF:000005">
    <property type="entry name" value="Acetyl-CoA carboxylase 1"/>
    <property type="match status" value="1"/>
</dbReference>
<feature type="region of interest" description="Disordered" evidence="15">
    <location>
        <begin position="1214"/>
        <end position="1244"/>
    </location>
</feature>
<dbReference type="PROSITE" id="PS50975">
    <property type="entry name" value="ATP_GRASP"/>
    <property type="match status" value="1"/>
</dbReference>
<evidence type="ECO:0000256" key="12">
    <source>
        <dbReference type="ARBA" id="ARBA00048065"/>
    </source>
</evidence>
<dbReference type="GO" id="GO:0005524">
    <property type="term" value="F:ATP binding"/>
    <property type="evidence" value="ECO:0007669"/>
    <property type="project" value="UniProtKB-UniRule"/>
</dbReference>
<dbReference type="PROSITE" id="PS00188">
    <property type="entry name" value="BIOTIN"/>
    <property type="match status" value="1"/>
</dbReference>
<dbReference type="InterPro" id="IPR000089">
    <property type="entry name" value="Biotin_lipoyl"/>
</dbReference>
<comment type="cofactor">
    <cofactor evidence="1">
        <name>biotin</name>
        <dbReference type="ChEBI" id="CHEBI:57586"/>
    </cofactor>
</comment>
<dbReference type="InterPro" id="IPR013537">
    <property type="entry name" value="AcCoA_COase_cen"/>
</dbReference>
<feature type="domain" description="Biotin carboxylation" evidence="18">
    <location>
        <begin position="58"/>
        <end position="566"/>
    </location>
</feature>
<evidence type="ECO:0000256" key="2">
    <source>
        <dbReference type="ARBA" id="ARBA00004956"/>
    </source>
</evidence>
<dbReference type="PROSITE" id="PS00866">
    <property type="entry name" value="CPSASE_1"/>
    <property type="match status" value="1"/>
</dbReference>
<dbReference type="Gene3D" id="2.40.460.10">
    <property type="entry name" value="Biotin dependent carboxylase carboxyltransferase"/>
    <property type="match status" value="1"/>
</dbReference>
<dbReference type="Pfam" id="PF02785">
    <property type="entry name" value="Biotin_carb_C"/>
    <property type="match status" value="1"/>
</dbReference>
<dbReference type="InterPro" id="IPR049074">
    <property type="entry name" value="ACCA_BT"/>
</dbReference>
<dbReference type="GO" id="GO:0003989">
    <property type="term" value="F:acetyl-CoA carboxylase activity"/>
    <property type="evidence" value="ECO:0007669"/>
    <property type="project" value="UniProtKB-EC"/>
</dbReference>
<dbReference type="FunFam" id="2.40.460.10:FF:000001">
    <property type="entry name" value="Acetyl-CoA carboxylase 1"/>
    <property type="match status" value="1"/>
</dbReference>
<dbReference type="FunFam" id="3.40.50.20:FF:000005">
    <property type="entry name" value="acetyl-CoA carboxylase isoform X2"/>
    <property type="match status" value="1"/>
</dbReference>
<dbReference type="InterPro" id="IPR005479">
    <property type="entry name" value="CPAse_ATP-bd"/>
</dbReference>
<evidence type="ECO:0000259" key="16">
    <source>
        <dbReference type="PROSITE" id="PS50968"/>
    </source>
</evidence>
<dbReference type="Gene3D" id="3.90.226.10">
    <property type="entry name" value="2-enoyl-CoA Hydratase, Chain A, domain 1"/>
    <property type="match status" value="2"/>
</dbReference>
<accession>A0A0D2C2S0</accession>
<dbReference type="SUPFAM" id="SSF52096">
    <property type="entry name" value="ClpP/crotonase"/>
    <property type="match status" value="2"/>
</dbReference>
<dbReference type="GO" id="GO:0046872">
    <property type="term" value="F:metal ion binding"/>
    <property type="evidence" value="ECO:0007669"/>
    <property type="project" value="InterPro"/>
</dbReference>
<dbReference type="PROSITE" id="PS50980">
    <property type="entry name" value="COA_CT_NTER"/>
    <property type="match status" value="1"/>
</dbReference>
<comment type="catalytic activity">
    <reaction evidence="12">
        <text>hydrogencarbonate + acetyl-CoA + ATP = malonyl-CoA + ADP + phosphate + H(+)</text>
        <dbReference type="Rhea" id="RHEA:11308"/>
        <dbReference type="ChEBI" id="CHEBI:15378"/>
        <dbReference type="ChEBI" id="CHEBI:17544"/>
        <dbReference type="ChEBI" id="CHEBI:30616"/>
        <dbReference type="ChEBI" id="CHEBI:43474"/>
        <dbReference type="ChEBI" id="CHEBI:57288"/>
        <dbReference type="ChEBI" id="CHEBI:57384"/>
        <dbReference type="ChEBI" id="CHEBI:456216"/>
        <dbReference type="EC" id="6.4.1.2"/>
    </reaction>
</comment>
<dbReference type="GO" id="GO:0004075">
    <property type="term" value="F:biotin carboxylase activity"/>
    <property type="evidence" value="ECO:0007669"/>
    <property type="project" value="UniProtKB-EC"/>
</dbReference>
<evidence type="ECO:0000256" key="9">
    <source>
        <dbReference type="ARBA" id="ARBA00023160"/>
    </source>
</evidence>
<feature type="domain" description="Lipoyl-binding" evidence="16">
    <location>
        <begin position="693"/>
        <end position="767"/>
    </location>
</feature>
<evidence type="ECO:0000259" key="18">
    <source>
        <dbReference type="PROSITE" id="PS50979"/>
    </source>
</evidence>
<comment type="catalytic activity">
    <reaction evidence="13">
        <text>N(6)-biotinyl-L-lysyl-[protein] + hydrogencarbonate + ATP = N(6)-carboxybiotinyl-L-lysyl-[protein] + ADP + phosphate + H(+)</text>
        <dbReference type="Rhea" id="RHEA:13501"/>
        <dbReference type="Rhea" id="RHEA-COMP:10505"/>
        <dbReference type="Rhea" id="RHEA-COMP:10506"/>
        <dbReference type="ChEBI" id="CHEBI:15378"/>
        <dbReference type="ChEBI" id="CHEBI:17544"/>
        <dbReference type="ChEBI" id="CHEBI:30616"/>
        <dbReference type="ChEBI" id="CHEBI:43474"/>
        <dbReference type="ChEBI" id="CHEBI:83144"/>
        <dbReference type="ChEBI" id="CHEBI:83145"/>
        <dbReference type="ChEBI" id="CHEBI:456216"/>
        <dbReference type="EC" id="6.3.4.14"/>
    </reaction>
</comment>
<dbReference type="EMBL" id="KN847045">
    <property type="protein sequence ID" value="KIW24795.1"/>
    <property type="molecule type" value="Genomic_DNA"/>
</dbReference>
<dbReference type="FunFam" id="3.30.1490.20:FF:000003">
    <property type="entry name" value="acetyl-CoA carboxylase isoform X1"/>
    <property type="match status" value="1"/>
</dbReference>
<dbReference type="SUPFAM" id="SSF56059">
    <property type="entry name" value="Glutathione synthetase ATP-binding domain-like"/>
    <property type="match status" value="1"/>
</dbReference>
<dbReference type="Pfam" id="PF02786">
    <property type="entry name" value="CPSase_L_D2"/>
    <property type="match status" value="1"/>
</dbReference>
<name>A0A0D2C2S0_9EURO</name>
<evidence type="ECO:0000256" key="6">
    <source>
        <dbReference type="ARBA" id="ARBA00022832"/>
    </source>
</evidence>
<evidence type="ECO:0000256" key="7">
    <source>
        <dbReference type="ARBA" id="ARBA00022840"/>
    </source>
</evidence>
<dbReference type="InterPro" id="IPR049076">
    <property type="entry name" value="ACCA"/>
</dbReference>
<dbReference type="GO" id="GO:0006633">
    <property type="term" value="P:fatty acid biosynthetic process"/>
    <property type="evidence" value="ECO:0007669"/>
    <property type="project" value="UniProtKB-KW"/>
</dbReference>
<dbReference type="STRING" id="569365.A0A0D2C2S0"/>
<dbReference type="UniPathway" id="UPA00655">
    <property type="reaction ID" value="UER00711"/>
</dbReference>
<evidence type="ECO:0000256" key="5">
    <source>
        <dbReference type="ARBA" id="ARBA00022741"/>
    </source>
</evidence>
<keyword evidence="11" id="KW-0511">Multifunctional enzyme</keyword>
<dbReference type="PANTHER" id="PTHR45728:SF3">
    <property type="entry name" value="ACETYL-COA CARBOXYLASE"/>
    <property type="match status" value="1"/>
</dbReference>
<dbReference type="Gene3D" id="3.30.1490.20">
    <property type="entry name" value="ATP-grasp fold, A domain"/>
    <property type="match status" value="1"/>
</dbReference>
<dbReference type="PANTHER" id="PTHR45728">
    <property type="entry name" value="ACETYL-COA CARBOXYLASE, ISOFORM A"/>
    <property type="match status" value="1"/>
</dbReference>
<sequence>MAPAVNGVNGTKPLANGTPSSWQAKHNVADHFIGGNRLGNAPPSKVKDFVQEHDGHTVITSVLIANNGIAAVKEIRSVRKWAYEVFGDERAIQFTVMATPEDLQANADYIRMADRYVEVPGGTNNNNYANVELIVDIAERMNVHAVWAGWGHASENPKLPESLAASPKKIVFIGPPGSAMRSLGDKISSTIVAQHAKVPCIPWSGEGVDEVEIDSDGIVTVKDDVYEKGCVNSAEEGLEAARKIGFPVMVKASEGGGGKGIRKVEDESHFVELYNAAANEIPGSPIFIMKLAGNARHLEVQLLADQYGNNISIFGRDCSVQRRHQKIIEEAPVTIASQDTFRNMEAAAVRLGELVGYVSAGTVEYLYSHADDKFYFLELNPRLQVEHPTTEMVSGVNLPAAQLQVAMGLPLHRIRDIRLLYGVDPHTATEIDFHFKNEASLKTQRRPRPKGHCTACRITSEDPGEGFKPSSGTMHDLNFRSSSNVWGYFSVSSNSSIHSFSDSQFGHIFAYGENRSASRKHMVVALKELSIRGDFRTTIEYLIKLLETPAFEDNTITTGWLDQLISNKLTAERPDQMLAVLAGAVTKAHIASESCISEYRKGLEKGQVPAKDVLKTVFPVDFIYEGHRYKFTVTRSSLDSYHVFINGSKCSVGIRSLADGGLLMLVAGRSHSLYWKEEPTAIRLSVDSKTCLLEQENDPTQLRTPSPGKLVKFTVENGAHVRAGQAYAEVEVMKMYMPLIAQEDGVVQFIKQPGATLEGGDILGILALDDPSRVKTAETFTGQLPNLGPPQVVGNKPPQRFALLHGVLQNILMGFDNQVIMASTLKELVQVLRDPELPYGEWAARSSALHSRTPQKLDAQLEQLVERAHSRQAEFPAKQLQKAINRYIEENMSASDGAALHATLQPLEDVCARYSDGLKTHEYNVFIGLLDQYYQVEKLFASGTARDEDVILKLREQNKDDLLSVVWTVLSHTRVSAKNNLIVAILDMYRPNQPNVGNVGKYFRPALRRLTELESRATAKVALKARELLILCALPSLEERASQMEHILKSSVVESKYGETGWEHREPDLDVLREVVDSRYTVFDVLPLFFAHHDPWVGLAALEVYVRRAYRAYTVKEVEYHNDVEPPFFLSWDFVLRKVGQSEFGLPLASSYPSGQATPSQNGNQFKRITSVSDLSYLNKLQGDDEPSRKGVIAPCHYLDEVDECLARALEAFPKGGPEKRPSTTQHLMPTLDSQRRPQKPESIEDELTNVCNIAIRDIENLSDEEILNRAQSLIDEYKAELLARRVRRLTFICGHKEGTYPGYFTFRGPTYDEDVSIRHNEPALAFQLELGRLSKFKIKPVFTENRNIHIYEAIGKGDDRDKVVDKRYFTRAVVRPGRLKDEIPTAEYLISETDRLVNDICDALEIIGNNNSDLNHIFINFTPVFNLQPRDVEEQIAGFLERFSRRFLRLRVTGAEIRILCTDPDSGLPYPLRVIITNTSGYVVKVETYVEKKARNGEWVFESIGGTTKIGSMHLRPVSTPYPTKEWLQPKRYKAHIMGTQYVYDFPELFRQAIYNSWNKAVAKHAPLAESKPEMGTCLEYNELILDDGDNVTEVSREPGTNTCGMVAWILTAKTPEYPRGRKFIIIANDITYQIGSFGPVEDRFFNKCTEYARKLGIPRIYLSANSGARIGMAEELIPHFSVAWNDESNPSSGFKYLYLTPEKRELLSKTDIITEKVVEDGEERHKITTIVGAKDGLGVECLRGSGLIAGATSRAYEDIFTLTLVTCRSVGIGAYLVRLGQRAIQIEGQPIILTGAPALNKVLGKEVYTSNLQLGGTQIMYKNGVSHMTASDDFQGVEKIVEWLSFVPDKKGQPVPVSPPSDPWDRDITFYPPRGPYDVRNLLAGKDDEEGFLSGLFDKDSFQEALGGWARTVVVGRARLGGIPMGVIAVETRTVENVTPADPANADSMEQIVQEAGGVWFPNSAFKTAQALRDFNFGEQLPCMILANWRGFSGGQRDMYNEVLKYGSYIVDALVKYEQPVFVYIPPFGELRGGSWVVVDPTINPEQMEMYADIESRGGVLEPEGIVGIKYRKERQLETMARLDPTYAGLKAQSLAKNLSAEQLNAIKAKMTEREQLLGPIYLQIALQFADLHDRAGRMQAKGTIRMPLEWKNARRFFYWRLRRRLSEEVLLKKLNASLAAGTTAVTTTATTTTTTNGMAQRELNLATLKNWSGLLDAEFEKDDRKVAEWYESHRKEVYAKIDAVKTEAVSKRVAELLMGNKEGGLKGVREVLSLVPTSEREQLVKYLTGV</sequence>
<dbReference type="Gene3D" id="3.40.50.20">
    <property type="match status" value="1"/>
</dbReference>
<dbReference type="HOGENOM" id="CLU_000395_5_1_1"/>
<evidence type="ECO:0000259" key="20">
    <source>
        <dbReference type="PROSITE" id="PS50989"/>
    </source>
</evidence>
<dbReference type="InterPro" id="IPR011761">
    <property type="entry name" value="ATP-grasp"/>
</dbReference>
<evidence type="ECO:0000256" key="4">
    <source>
        <dbReference type="ARBA" id="ARBA00022598"/>
    </source>
</evidence>
<dbReference type="Pfam" id="PF21385">
    <property type="entry name" value="ACCA_BT"/>
    <property type="match status" value="1"/>
</dbReference>
<dbReference type="PROSITE" id="PS50979">
    <property type="entry name" value="BC"/>
    <property type="match status" value="1"/>
</dbReference>
<evidence type="ECO:0000259" key="19">
    <source>
        <dbReference type="PROSITE" id="PS50980"/>
    </source>
</evidence>
<dbReference type="Gene3D" id="2.40.50.100">
    <property type="match status" value="1"/>
</dbReference>
<evidence type="ECO:0000256" key="8">
    <source>
        <dbReference type="ARBA" id="ARBA00023098"/>
    </source>
</evidence>
<dbReference type="SUPFAM" id="SSF51246">
    <property type="entry name" value="Rudiment single hybrid motif"/>
    <property type="match status" value="1"/>
</dbReference>
<protein>
    <submittedName>
        <fullName evidence="21">Uncharacterized protein</fullName>
    </submittedName>
</protein>
<dbReference type="FunFam" id="2.40.50.100:FF:000005">
    <property type="entry name" value="Acetyl-CoA carboxylase 1"/>
    <property type="match status" value="1"/>
</dbReference>
<keyword evidence="3" id="KW-0444">Lipid biosynthesis</keyword>
<dbReference type="PROSITE" id="PS50968">
    <property type="entry name" value="BIOTINYL_LIPOYL"/>
    <property type="match status" value="1"/>
</dbReference>
<evidence type="ECO:0000259" key="17">
    <source>
        <dbReference type="PROSITE" id="PS50975"/>
    </source>
</evidence>
<dbReference type="VEuPathDB" id="FungiDB:PV07_10486"/>
<evidence type="ECO:0000256" key="11">
    <source>
        <dbReference type="ARBA" id="ARBA00023268"/>
    </source>
</evidence>
<dbReference type="Gene3D" id="3.90.1770.10">
    <property type="entry name" value="PreATP-grasp domain"/>
    <property type="match status" value="1"/>
</dbReference>
<keyword evidence="5 14" id="KW-0547">Nucleotide-binding</keyword>
<keyword evidence="9" id="KW-0275">Fatty acid biosynthesis</keyword>
<dbReference type="Pfam" id="PF08326">
    <property type="entry name" value="ACC_central"/>
    <property type="match status" value="1"/>
</dbReference>
<dbReference type="InterPro" id="IPR005481">
    <property type="entry name" value="BC-like_N"/>
</dbReference>
<dbReference type="SUPFAM" id="SSF52440">
    <property type="entry name" value="PreATP-grasp domain"/>
    <property type="match status" value="1"/>
</dbReference>
<dbReference type="GO" id="GO:0005739">
    <property type="term" value="C:mitochondrion"/>
    <property type="evidence" value="ECO:0007669"/>
    <property type="project" value="TreeGrafter"/>
</dbReference>
<keyword evidence="10" id="KW-0092">Biotin</keyword>
<dbReference type="Pfam" id="PF01039">
    <property type="entry name" value="Carboxyl_trans"/>
    <property type="match status" value="1"/>
</dbReference>
<dbReference type="FunFam" id="3.90.226.10:FF:000010">
    <property type="entry name" value="acetyl-CoA carboxylase isoform X2"/>
    <property type="match status" value="1"/>
</dbReference>
<comment type="pathway">
    <text evidence="2">Lipid metabolism; malonyl-CoA biosynthesis; malonyl-CoA from acetyl-CoA: step 1/1.</text>
</comment>
<feature type="domain" description="ATP-grasp" evidence="17">
    <location>
        <begin position="215"/>
        <end position="407"/>
    </location>
</feature>
<reference evidence="21 22" key="1">
    <citation type="submission" date="2015-01" db="EMBL/GenBank/DDBJ databases">
        <title>The Genome Sequence of Cladophialophora immunda CBS83496.</title>
        <authorList>
            <consortium name="The Broad Institute Genomics Platform"/>
            <person name="Cuomo C."/>
            <person name="de Hoog S."/>
            <person name="Gorbushina A."/>
            <person name="Stielow B."/>
            <person name="Teixiera M."/>
            <person name="Abouelleil A."/>
            <person name="Chapman S.B."/>
            <person name="Priest M."/>
            <person name="Young S.K."/>
            <person name="Wortman J."/>
            <person name="Nusbaum C."/>
            <person name="Birren B."/>
        </authorList>
    </citation>
    <scope>NUCLEOTIDE SEQUENCE [LARGE SCALE GENOMIC DNA]</scope>
    <source>
        <strain evidence="21 22">CBS 83496</strain>
    </source>
</reference>
<dbReference type="CDD" id="cd06850">
    <property type="entry name" value="biotinyl_domain"/>
    <property type="match status" value="1"/>
</dbReference>
<evidence type="ECO:0000256" key="14">
    <source>
        <dbReference type="PROSITE-ProRule" id="PRU00409"/>
    </source>
</evidence>
<dbReference type="Proteomes" id="UP000054466">
    <property type="component" value="Unassembled WGS sequence"/>
</dbReference>
<dbReference type="Pfam" id="PF00364">
    <property type="entry name" value="Biotin_lipoyl"/>
    <property type="match status" value="1"/>
</dbReference>
<dbReference type="SUPFAM" id="SSF51230">
    <property type="entry name" value="Single hybrid motif"/>
    <property type="match status" value="1"/>
</dbReference>
<dbReference type="InterPro" id="IPR029045">
    <property type="entry name" value="ClpP/crotonase-like_dom_sf"/>
</dbReference>
<keyword evidence="6" id="KW-0276">Fatty acid metabolism</keyword>
<dbReference type="InterPro" id="IPR001882">
    <property type="entry name" value="Biotin_BS"/>
</dbReference>
<dbReference type="Gene3D" id="3.30.470.20">
    <property type="entry name" value="ATP-grasp fold, B domain"/>
    <property type="match status" value="1"/>
</dbReference>
<dbReference type="InterPro" id="IPR011763">
    <property type="entry name" value="COA_CT_C"/>
</dbReference>
<dbReference type="InterPro" id="IPR005482">
    <property type="entry name" value="Biotin_COase_C"/>
</dbReference>
<dbReference type="InterPro" id="IPR011762">
    <property type="entry name" value="COA_CT_N"/>
</dbReference>
<dbReference type="InterPro" id="IPR011764">
    <property type="entry name" value="Biotin_carboxylation_dom"/>
</dbReference>
<keyword evidence="4" id="KW-0436">Ligase</keyword>
<dbReference type="SMART" id="SM00878">
    <property type="entry name" value="Biotin_carb_C"/>
    <property type="match status" value="1"/>
</dbReference>
<organism evidence="21 22">
    <name type="scientific">Cladophialophora immunda</name>
    <dbReference type="NCBI Taxonomy" id="569365"/>
    <lineage>
        <taxon>Eukaryota</taxon>
        <taxon>Fungi</taxon>
        <taxon>Dikarya</taxon>
        <taxon>Ascomycota</taxon>
        <taxon>Pezizomycotina</taxon>
        <taxon>Eurotiomycetes</taxon>
        <taxon>Chaetothyriomycetidae</taxon>
        <taxon>Chaetothyriales</taxon>
        <taxon>Herpotrichiellaceae</taxon>
        <taxon>Cladophialophora</taxon>
    </lineage>
</organism>
<evidence type="ECO:0000256" key="13">
    <source>
        <dbReference type="ARBA" id="ARBA00048600"/>
    </source>
</evidence>
<dbReference type="InterPro" id="IPR013815">
    <property type="entry name" value="ATP_grasp_subdomain_1"/>
</dbReference>
<dbReference type="GO" id="GO:2001295">
    <property type="term" value="P:malonyl-CoA biosynthetic process"/>
    <property type="evidence" value="ECO:0007669"/>
    <property type="project" value="UniProtKB-UniPathway"/>
</dbReference>
<dbReference type="PROSITE" id="PS50989">
    <property type="entry name" value="COA_CT_CTER"/>
    <property type="match status" value="1"/>
</dbReference>
<dbReference type="InterPro" id="IPR034733">
    <property type="entry name" value="AcCoA_carboxyl_beta"/>
</dbReference>
<evidence type="ECO:0000256" key="15">
    <source>
        <dbReference type="SAM" id="MobiDB-lite"/>
    </source>
</evidence>
<feature type="compositionally biased region" description="Basic and acidic residues" evidence="15">
    <location>
        <begin position="1234"/>
        <end position="1243"/>
    </location>
</feature>
<gene>
    <name evidence="21" type="ORF">PV07_10486</name>
</gene>
<feature type="domain" description="CoA carboxyltransferase N-terminal" evidence="19">
    <location>
        <begin position="1522"/>
        <end position="1861"/>
    </location>
</feature>
<evidence type="ECO:0000256" key="1">
    <source>
        <dbReference type="ARBA" id="ARBA00001953"/>
    </source>
</evidence>
<dbReference type="InterPro" id="IPR016185">
    <property type="entry name" value="PreATP-grasp_dom_sf"/>
</dbReference>
<dbReference type="RefSeq" id="XP_016245011.1">
    <property type="nucleotide sequence ID" value="XM_016397820.1"/>
</dbReference>
<keyword evidence="7 14" id="KW-0067">ATP-binding</keyword>
<dbReference type="PROSITE" id="PS00867">
    <property type="entry name" value="CPSASE_2"/>
    <property type="match status" value="1"/>
</dbReference>
<evidence type="ECO:0000313" key="21">
    <source>
        <dbReference type="EMBL" id="KIW24795.1"/>
    </source>
</evidence>
<dbReference type="InterPro" id="IPR011054">
    <property type="entry name" value="Rudment_hybrid_motif"/>
</dbReference>
<evidence type="ECO:0000256" key="10">
    <source>
        <dbReference type="ARBA" id="ARBA00023267"/>
    </source>
</evidence>
<proteinExistence type="predicted"/>
<keyword evidence="22" id="KW-1185">Reference proteome</keyword>
<evidence type="ECO:0000256" key="3">
    <source>
        <dbReference type="ARBA" id="ARBA00022516"/>
    </source>
</evidence>